<sequence length="153" mass="18315">MSLGLNRYHQTGDLHFITFSCFRKRNILGTSEARDRFVEIFEQTRQKYLFHINGYVIMPNHVHILVSEPKSAPLSLTIQILKQRFSRTRTEDYVWETRYYDFNVRTEPKRIEKLRYIHRNPVTRGLVTEPGHWQWSSFNAHATNDAHPILITR</sequence>
<comment type="caution">
    <text evidence="2">The sequence shown here is derived from an EMBL/GenBank/DDBJ whole genome shotgun (WGS) entry which is preliminary data.</text>
</comment>
<protein>
    <submittedName>
        <fullName evidence="2">Transposase</fullName>
    </submittedName>
</protein>
<dbReference type="Gene3D" id="3.30.70.1290">
    <property type="entry name" value="Transposase IS200-like"/>
    <property type="match status" value="1"/>
</dbReference>
<gene>
    <name evidence="2" type="ORF">HDF08_002783</name>
</gene>
<evidence type="ECO:0000313" key="2">
    <source>
        <dbReference type="EMBL" id="NYF90681.1"/>
    </source>
</evidence>
<dbReference type="GO" id="GO:0006313">
    <property type="term" value="P:DNA transposition"/>
    <property type="evidence" value="ECO:0007669"/>
    <property type="project" value="InterPro"/>
</dbReference>
<dbReference type="NCBIfam" id="NF047646">
    <property type="entry name" value="REP_Tyr_transpos"/>
    <property type="match status" value="1"/>
</dbReference>
<dbReference type="SMART" id="SM01321">
    <property type="entry name" value="Y1_Tnp"/>
    <property type="match status" value="1"/>
</dbReference>
<dbReference type="InterPro" id="IPR036515">
    <property type="entry name" value="Transposase_17_sf"/>
</dbReference>
<dbReference type="EMBL" id="JACCCU010000002">
    <property type="protein sequence ID" value="NYF90681.1"/>
    <property type="molecule type" value="Genomic_DNA"/>
</dbReference>
<dbReference type="PANTHER" id="PTHR34322">
    <property type="entry name" value="TRANSPOSASE, Y1_TNP DOMAIN-CONTAINING"/>
    <property type="match status" value="1"/>
</dbReference>
<dbReference type="Proteomes" id="UP000564385">
    <property type="component" value="Unassembled WGS sequence"/>
</dbReference>
<dbReference type="Pfam" id="PF01797">
    <property type="entry name" value="Y1_Tnp"/>
    <property type="match status" value="1"/>
</dbReference>
<evidence type="ECO:0000313" key="3">
    <source>
        <dbReference type="Proteomes" id="UP000564385"/>
    </source>
</evidence>
<dbReference type="InterPro" id="IPR002686">
    <property type="entry name" value="Transposase_17"/>
</dbReference>
<evidence type="ECO:0000259" key="1">
    <source>
        <dbReference type="SMART" id="SM01321"/>
    </source>
</evidence>
<dbReference type="AlphaFoldDB" id="A0A852VHL5"/>
<feature type="domain" description="Transposase IS200-like" evidence="1">
    <location>
        <begin position="10"/>
        <end position="120"/>
    </location>
</feature>
<proteinExistence type="predicted"/>
<dbReference type="GO" id="GO:0004803">
    <property type="term" value="F:transposase activity"/>
    <property type="evidence" value="ECO:0007669"/>
    <property type="project" value="InterPro"/>
</dbReference>
<organism evidence="2 3">
    <name type="scientific">Tunturiibacter lichenicola</name>
    <dbReference type="NCBI Taxonomy" id="2051959"/>
    <lineage>
        <taxon>Bacteria</taxon>
        <taxon>Pseudomonadati</taxon>
        <taxon>Acidobacteriota</taxon>
        <taxon>Terriglobia</taxon>
        <taxon>Terriglobales</taxon>
        <taxon>Acidobacteriaceae</taxon>
        <taxon>Tunturiibacter</taxon>
    </lineage>
</organism>
<dbReference type="SUPFAM" id="SSF143422">
    <property type="entry name" value="Transposase IS200-like"/>
    <property type="match status" value="1"/>
</dbReference>
<dbReference type="PANTHER" id="PTHR34322:SF2">
    <property type="entry name" value="TRANSPOSASE IS200-LIKE DOMAIN-CONTAINING PROTEIN"/>
    <property type="match status" value="1"/>
</dbReference>
<dbReference type="GO" id="GO:0003677">
    <property type="term" value="F:DNA binding"/>
    <property type="evidence" value="ECO:0007669"/>
    <property type="project" value="InterPro"/>
</dbReference>
<name>A0A852VHL5_9BACT</name>
<reference evidence="2 3" key="1">
    <citation type="submission" date="2020-07" db="EMBL/GenBank/DDBJ databases">
        <title>Genomic Encyclopedia of Type Strains, Phase IV (KMG-V): Genome sequencing to study the core and pangenomes of soil and plant-associated prokaryotes.</title>
        <authorList>
            <person name="Whitman W."/>
        </authorList>
    </citation>
    <scope>NUCLEOTIDE SEQUENCE [LARGE SCALE GENOMIC DNA]</scope>
    <source>
        <strain evidence="2 3">M8UP22</strain>
    </source>
</reference>
<accession>A0A852VHL5</accession>